<evidence type="ECO:0000256" key="4">
    <source>
        <dbReference type="SAM" id="MobiDB-lite"/>
    </source>
</evidence>
<evidence type="ECO:0000313" key="5">
    <source>
        <dbReference type="EMBL" id="EFS93479.1"/>
    </source>
</evidence>
<protein>
    <submittedName>
        <fullName evidence="5">Uncharacterized protein</fullName>
    </submittedName>
</protein>
<dbReference type="Gene3D" id="3.90.70.10">
    <property type="entry name" value="Cysteine proteinases"/>
    <property type="match status" value="1"/>
</dbReference>
<keyword evidence="1" id="KW-0645">Protease</keyword>
<evidence type="ECO:0000313" key="6">
    <source>
        <dbReference type="Proteomes" id="UP000003179"/>
    </source>
</evidence>
<dbReference type="PANTHER" id="PTHR10363:SF2">
    <property type="entry name" value="BLEOMYCIN HYDROLASE"/>
    <property type="match status" value="1"/>
</dbReference>
<dbReference type="SUPFAM" id="SSF54001">
    <property type="entry name" value="Cysteine proteinases"/>
    <property type="match status" value="1"/>
</dbReference>
<evidence type="ECO:0000256" key="3">
    <source>
        <dbReference type="ARBA" id="ARBA00022807"/>
    </source>
</evidence>
<name>A0ABP2K978_9ACTN</name>
<sequence>MPDTESAGNTGQMNRALATVLRRAIEHIREAATNSDMSEGALQMEAARSAVLDAVWRILVIYLGTPPISFTWQHRDKDENFHRKGTYTPLEFAHEIVPQVFEPWASLGHDPCEEHPVGRTYVQEHTPFMEVALPTGTFRWSSTPARKPLSTPSSPGKRSGSPATSSSSTRVSASGTLTCTTTGPCTGLTSRCRRPRGCGCVSPVAPTR</sequence>
<dbReference type="PANTHER" id="PTHR10363">
    <property type="entry name" value="BLEOMYCIN HYDROLASE"/>
    <property type="match status" value="1"/>
</dbReference>
<accession>A0ABP2K978</accession>
<evidence type="ECO:0000256" key="2">
    <source>
        <dbReference type="ARBA" id="ARBA00022801"/>
    </source>
</evidence>
<feature type="compositionally biased region" description="Low complexity" evidence="4">
    <location>
        <begin position="158"/>
        <end position="184"/>
    </location>
</feature>
<gene>
    <name evidence="5" type="ORF">HMPREF9607_00399</name>
</gene>
<proteinExistence type="predicted"/>
<reference evidence="5" key="1">
    <citation type="submission" date="2010-08" db="EMBL/GenBank/DDBJ databases">
        <authorList>
            <person name="Weinstock G."/>
            <person name="Sodergren E."/>
            <person name="Clifton S."/>
            <person name="Fulton L."/>
            <person name="Fulton B."/>
            <person name="Courtney L."/>
            <person name="Fronick C."/>
            <person name="Harrison M."/>
            <person name="Strong C."/>
            <person name="Farmer C."/>
            <person name="Delahaunty K."/>
            <person name="Markovic C."/>
            <person name="Hall O."/>
            <person name="Minx P."/>
            <person name="Tomlinson C."/>
            <person name="Mitreva M."/>
            <person name="Hou S."/>
            <person name="Chen J."/>
            <person name="Wollam A."/>
            <person name="Pepin K.H."/>
            <person name="Johnson M."/>
            <person name="Bhonagiri V."/>
            <person name="Zhang X."/>
            <person name="Suruliraj S."/>
            <person name="Warren W."/>
            <person name="Chinwalla A."/>
            <person name="Mardis E.R."/>
            <person name="Wilson R.K."/>
        </authorList>
    </citation>
    <scope>NUCLEOTIDE SEQUENCE [LARGE SCALE GENOMIC DNA]</scope>
    <source>
        <strain evidence="5">HL044PA1</strain>
    </source>
</reference>
<keyword evidence="6" id="KW-1185">Reference proteome</keyword>
<feature type="compositionally biased region" description="Polar residues" evidence="4">
    <location>
        <begin position="139"/>
        <end position="156"/>
    </location>
</feature>
<comment type="caution">
    <text evidence="5">The sequence shown here is derived from an EMBL/GenBank/DDBJ whole genome shotgun (WGS) entry which is preliminary data.</text>
</comment>
<organism evidence="5 6">
    <name type="scientific">Cutibacterium modestum HL044PA1</name>
    <dbReference type="NCBI Taxonomy" id="765109"/>
    <lineage>
        <taxon>Bacteria</taxon>
        <taxon>Bacillati</taxon>
        <taxon>Actinomycetota</taxon>
        <taxon>Actinomycetes</taxon>
        <taxon>Propionibacteriales</taxon>
        <taxon>Propionibacteriaceae</taxon>
        <taxon>Cutibacterium</taxon>
        <taxon>Cutibacterium modestum</taxon>
    </lineage>
</organism>
<feature type="region of interest" description="Disordered" evidence="4">
    <location>
        <begin position="139"/>
        <end position="184"/>
    </location>
</feature>
<dbReference type="EMBL" id="ADZU01000010">
    <property type="protein sequence ID" value="EFS93479.1"/>
    <property type="molecule type" value="Genomic_DNA"/>
</dbReference>
<evidence type="ECO:0000256" key="1">
    <source>
        <dbReference type="ARBA" id="ARBA00022670"/>
    </source>
</evidence>
<keyword evidence="2" id="KW-0378">Hydrolase</keyword>
<dbReference type="Proteomes" id="UP000003179">
    <property type="component" value="Unassembled WGS sequence"/>
</dbReference>
<dbReference type="InterPro" id="IPR038765">
    <property type="entry name" value="Papain-like_cys_pep_sf"/>
</dbReference>
<dbReference type="Pfam" id="PF03051">
    <property type="entry name" value="Peptidase_C1_2"/>
    <property type="match status" value="1"/>
</dbReference>
<keyword evidence="3" id="KW-0788">Thiol protease</keyword>
<dbReference type="InterPro" id="IPR004134">
    <property type="entry name" value="Peptidase_C1B"/>
</dbReference>